<dbReference type="STRING" id="396323.VH98_03715"/>
<comment type="caution">
    <text evidence="1">The sequence shown here is derived from an EMBL/GenBank/DDBJ whole genome shotgun (WGS) entry which is preliminary data.</text>
</comment>
<dbReference type="AlphaFoldDB" id="V2UBB4"/>
<protein>
    <submittedName>
        <fullName evidence="1">Uncharacterized protein</fullName>
    </submittedName>
</protein>
<evidence type="ECO:0000313" key="2">
    <source>
        <dbReference type="Proteomes" id="UP000018418"/>
    </source>
</evidence>
<dbReference type="OrthoDB" id="6700717at2"/>
<proteinExistence type="predicted"/>
<keyword evidence="2" id="KW-1185">Reference proteome</keyword>
<organism evidence="1 2">
    <name type="scientific">Acinetobacter brisouii CIP 110357</name>
    <dbReference type="NCBI Taxonomy" id="1341683"/>
    <lineage>
        <taxon>Bacteria</taxon>
        <taxon>Pseudomonadati</taxon>
        <taxon>Pseudomonadota</taxon>
        <taxon>Gammaproteobacteria</taxon>
        <taxon>Moraxellales</taxon>
        <taxon>Moraxellaceae</taxon>
        <taxon>Acinetobacter</taxon>
    </lineage>
</organism>
<name>V2UBB4_9GAMM</name>
<dbReference type="Proteomes" id="UP000018418">
    <property type="component" value="Unassembled WGS sequence"/>
</dbReference>
<evidence type="ECO:0000313" key="1">
    <source>
        <dbReference type="EMBL" id="ESK51753.1"/>
    </source>
</evidence>
<gene>
    <name evidence="1" type="ORF">P255_01182</name>
</gene>
<dbReference type="PATRIC" id="fig|1341683.3.peg.1171"/>
<sequence>MFWVDAEQFDQDIQFYQCSHCEHRVFPTGNFTCHCARCSQQRKKILKETRQQELQKYRKKDLVAPSLEQLSLLQKLFLLALLDDYVREDSQHDEYIHWEKIKFSNISPNYHFQQQLAKQLQKEQIFCATTACDEPTTFYLNVRLDGYSEPSLFSITQQLRNWFYFNLTLGIPFKSSDEVKAVLYDLLYQEVIQFIQSICKMWKVQFTSHASFQQLCYRLLESLSVEQIFYLAHTALLYLHEQKALEARNDGFINTHRLKKTITQYRERAIAEKWETPSFPRPEHLPMSKMSQILYFRFLNYDQRIFSQPIWHLWKKIQPRLNFYSDKRCMHCGSNELDVEYDAGDYVTLTCRKCQHQDHYFTH</sequence>
<dbReference type="EMBL" id="AYEU01000005">
    <property type="protein sequence ID" value="ESK51753.1"/>
    <property type="molecule type" value="Genomic_DNA"/>
</dbReference>
<dbReference type="RefSeq" id="WP_004901461.1">
    <property type="nucleotide sequence ID" value="NZ_BBTI01000009.1"/>
</dbReference>
<accession>V2UBB4</accession>
<reference evidence="1 2" key="1">
    <citation type="submission" date="2013-10" db="EMBL/GenBank/DDBJ databases">
        <title>The Genome Sequence of Acinetobacter brisouii CIP 110357.</title>
        <authorList>
            <consortium name="The Broad Institute Genomics Platform"/>
            <consortium name="The Broad Institute Genome Sequencing Center for Infectious Disease"/>
            <person name="Cerqueira G."/>
            <person name="Feldgarden M."/>
            <person name="Courvalin P."/>
            <person name="Grillot-Courvalin C."/>
            <person name="Clermont D."/>
            <person name="Rocha E."/>
            <person name="Yoon E.-J."/>
            <person name="Nemec A."/>
            <person name="Young S.K."/>
            <person name="Zeng Q."/>
            <person name="Gargeya S."/>
            <person name="Fitzgerald M."/>
            <person name="Abouelleil A."/>
            <person name="Alvarado L."/>
            <person name="Berlin A.M."/>
            <person name="Chapman S.B."/>
            <person name="Gainer-Dewar J."/>
            <person name="Goldberg J."/>
            <person name="Gnerre S."/>
            <person name="Griggs A."/>
            <person name="Gujja S."/>
            <person name="Hansen M."/>
            <person name="Howarth C."/>
            <person name="Imamovic A."/>
            <person name="Ireland A."/>
            <person name="Larimer J."/>
            <person name="McCowan C."/>
            <person name="Murphy C."/>
            <person name="Pearson M."/>
            <person name="Poon T.W."/>
            <person name="Priest M."/>
            <person name="Roberts A."/>
            <person name="Saif S."/>
            <person name="Shea T."/>
            <person name="Sykes S."/>
            <person name="Wortman J."/>
            <person name="Nusbaum C."/>
            <person name="Birren B."/>
        </authorList>
    </citation>
    <scope>NUCLEOTIDE SEQUENCE [LARGE SCALE GENOMIC DNA]</scope>
    <source>
        <strain evidence="1 2">CIP 110357</strain>
    </source>
</reference>
<dbReference type="HOGENOM" id="CLU_715014_0_0_6"/>